<evidence type="ECO:0000313" key="3">
    <source>
        <dbReference type="Proteomes" id="UP000262371"/>
    </source>
</evidence>
<dbReference type="InterPro" id="IPR016833">
    <property type="entry name" value="Put_Na-Bile_cotransptr"/>
</dbReference>
<dbReference type="RefSeq" id="WP_116702484.1">
    <property type="nucleotide sequence ID" value="NZ_QUWV01000041.1"/>
</dbReference>
<evidence type="ECO:0000313" key="2">
    <source>
        <dbReference type="EMBL" id="RFD20585.1"/>
    </source>
</evidence>
<dbReference type="Pfam" id="PF13593">
    <property type="entry name" value="SBF_like"/>
    <property type="match status" value="1"/>
</dbReference>
<feature type="transmembrane region" description="Helical" evidence="1">
    <location>
        <begin position="124"/>
        <end position="148"/>
    </location>
</feature>
<dbReference type="OrthoDB" id="9792271at2"/>
<keyword evidence="1" id="KW-0812">Transmembrane</keyword>
<dbReference type="Gene3D" id="1.20.1530.20">
    <property type="match status" value="1"/>
</dbReference>
<sequence>MLRKIDTFLLCLLVTVGLASIMPCRGVGVSVFNTLAIIMIANMFFLQGARLSRRAVAEGITHWRIHLAILSCTFVMFPLLGMGLHRLLPGMLDGAMWTGVLFLCCLPSTVQSSIAFTSIARGNVAAAICSATLSNILGIFLAPLLVGLMFGRHASGGGGGIMPIVLQLLVPFIAGQVAQPWIGEWAHRHKKLLAFSDRGSILVVVYTAFSEAVTQGLWHRLPPAQIGRVVMMDTGLLFLALGLAYLAARAGRFGRSDRIAILFCGSKKSLASGVPIASVLFAPSDIGLIVMPLMIYHQVQLFICATLARRFARQADDPPVPVQGAGETCSRPGS</sequence>
<dbReference type="Proteomes" id="UP000262371">
    <property type="component" value="Unassembled WGS sequence"/>
</dbReference>
<dbReference type="PIRSF" id="PIRSF026166">
    <property type="entry name" value="UCP026166"/>
    <property type="match status" value="1"/>
</dbReference>
<keyword evidence="3" id="KW-1185">Reference proteome</keyword>
<feature type="transmembrane region" description="Helical" evidence="1">
    <location>
        <begin position="260"/>
        <end position="282"/>
    </location>
</feature>
<protein>
    <submittedName>
        <fullName evidence="2">Bile acid:sodium symporter</fullName>
    </submittedName>
</protein>
<dbReference type="InterPro" id="IPR038770">
    <property type="entry name" value="Na+/solute_symporter_sf"/>
</dbReference>
<feature type="transmembrane region" description="Helical" evidence="1">
    <location>
        <begin position="67"/>
        <end position="88"/>
    </location>
</feature>
<keyword evidence="1" id="KW-1133">Transmembrane helix</keyword>
<keyword evidence="1" id="KW-0472">Membrane</keyword>
<dbReference type="PANTHER" id="PTHR18640:SF5">
    <property type="entry name" value="SODIUM_BILE ACID COTRANSPORTER 7"/>
    <property type="match status" value="1"/>
</dbReference>
<feature type="transmembrane region" description="Helical" evidence="1">
    <location>
        <begin position="94"/>
        <end position="117"/>
    </location>
</feature>
<gene>
    <name evidence="2" type="ORF">DY926_05760</name>
</gene>
<feature type="transmembrane region" description="Helical" evidence="1">
    <location>
        <begin position="160"/>
        <end position="178"/>
    </location>
</feature>
<comment type="caution">
    <text evidence="2">The sequence shown here is derived from an EMBL/GenBank/DDBJ whole genome shotgun (WGS) entry which is preliminary data.</text>
</comment>
<dbReference type="AlphaFoldDB" id="A0A371Z277"/>
<feature type="transmembrane region" description="Helical" evidence="1">
    <location>
        <begin position="29"/>
        <end position="46"/>
    </location>
</feature>
<accession>A0A371Z277</accession>
<organism evidence="2 3">
    <name type="scientific">Komagataeibacter melaceti</name>
    <dbReference type="NCBI Taxonomy" id="2766577"/>
    <lineage>
        <taxon>Bacteria</taxon>
        <taxon>Pseudomonadati</taxon>
        <taxon>Pseudomonadota</taxon>
        <taxon>Alphaproteobacteria</taxon>
        <taxon>Acetobacterales</taxon>
        <taxon>Acetobacteraceae</taxon>
        <taxon>Komagataeibacter</taxon>
    </lineage>
</organism>
<proteinExistence type="predicted"/>
<dbReference type="EMBL" id="QUWV01000041">
    <property type="protein sequence ID" value="RFD20585.1"/>
    <property type="molecule type" value="Genomic_DNA"/>
</dbReference>
<feature type="transmembrane region" description="Helical" evidence="1">
    <location>
        <begin position="230"/>
        <end position="248"/>
    </location>
</feature>
<dbReference type="GO" id="GO:0005886">
    <property type="term" value="C:plasma membrane"/>
    <property type="evidence" value="ECO:0007669"/>
    <property type="project" value="TreeGrafter"/>
</dbReference>
<dbReference type="PANTHER" id="PTHR18640">
    <property type="entry name" value="SOLUTE CARRIER FAMILY 10 MEMBER 7"/>
    <property type="match status" value="1"/>
</dbReference>
<evidence type="ECO:0000256" key="1">
    <source>
        <dbReference type="SAM" id="Phobius"/>
    </source>
</evidence>
<name>A0A371Z277_9PROT</name>
<feature type="transmembrane region" description="Helical" evidence="1">
    <location>
        <begin position="199"/>
        <end position="218"/>
    </location>
</feature>
<reference evidence="2 3" key="1">
    <citation type="submission" date="2018-08" db="EMBL/GenBank/DDBJ databases">
        <title>Komagataeibacter sp. AV 382.</title>
        <authorList>
            <person name="Skraban J."/>
            <person name="Trcek J."/>
        </authorList>
    </citation>
    <scope>NUCLEOTIDE SEQUENCE [LARGE SCALE GENOMIC DNA]</scope>
    <source>
        <strain evidence="2 3">AV 382</strain>
    </source>
</reference>